<protein>
    <submittedName>
        <fullName evidence="2">Acetyltransferase (GNAT) family</fullName>
    </submittedName>
</protein>
<evidence type="ECO:0000313" key="3">
    <source>
        <dbReference type="Proteomes" id="UP000254573"/>
    </source>
</evidence>
<organism evidence="2 3">
    <name type="scientific">Pandoraea pnomenusa</name>
    <dbReference type="NCBI Taxonomy" id="93220"/>
    <lineage>
        <taxon>Bacteria</taxon>
        <taxon>Pseudomonadati</taxon>
        <taxon>Pseudomonadota</taxon>
        <taxon>Betaproteobacteria</taxon>
        <taxon>Burkholderiales</taxon>
        <taxon>Burkholderiaceae</taxon>
        <taxon>Pandoraea</taxon>
    </lineage>
</organism>
<sequence length="243" mass="26659">MNLRGNPLQVPNSGKNRATSHYSRFKVRMLSDMYFQPLVSLRKRVIDSLPHPDLYVPEVDEISFINNHCGAAGESIGIFSGDDLIAYAMLGLPEDEDESTFAHALNIGSTPLNETAYLSSCMVLPGFRGHGLQRALISSRMTLARILGRGRCMAIVSPHNHISRQNLLDSGLHLIGTRDVDGHMRQIMSSLPGSPPHDWRDLAEVDASNVEAQAELVERGFLGFAQTMANGNTTLIFGRCASE</sequence>
<dbReference type="Pfam" id="PF00583">
    <property type="entry name" value="Acetyltransf_1"/>
    <property type="match status" value="1"/>
</dbReference>
<dbReference type="Gene3D" id="3.40.630.30">
    <property type="match status" value="1"/>
</dbReference>
<dbReference type="CDD" id="cd04301">
    <property type="entry name" value="NAT_SF"/>
    <property type="match status" value="1"/>
</dbReference>
<dbReference type="GO" id="GO:0016747">
    <property type="term" value="F:acyltransferase activity, transferring groups other than amino-acyl groups"/>
    <property type="evidence" value="ECO:0007669"/>
    <property type="project" value="InterPro"/>
</dbReference>
<dbReference type="OrthoDB" id="8905449at2"/>
<gene>
    <name evidence="2" type="ORF">NCTC13160_03834</name>
</gene>
<name>A0A378YVN8_9BURK</name>
<dbReference type="SUPFAM" id="SSF55729">
    <property type="entry name" value="Acyl-CoA N-acyltransferases (Nat)"/>
    <property type="match status" value="1"/>
</dbReference>
<evidence type="ECO:0000313" key="2">
    <source>
        <dbReference type="EMBL" id="SUA80607.1"/>
    </source>
</evidence>
<proteinExistence type="predicted"/>
<dbReference type="AlphaFoldDB" id="A0A378YVN8"/>
<dbReference type="RefSeq" id="WP_115344480.1">
    <property type="nucleotide sequence ID" value="NZ_CP009553.3"/>
</dbReference>
<feature type="domain" description="N-acetyltransferase" evidence="1">
    <location>
        <begin position="25"/>
        <end position="193"/>
    </location>
</feature>
<dbReference type="InterPro" id="IPR016181">
    <property type="entry name" value="Acyl_CoA_acyltransferase"/>
</dbReference>
<dbReference type="EMBL" id="UGSG01000001">
    <property type="protein sequence ID" value="SUA80607.1"/>
    <property type="molecule type" value="Genomic_DNA"/>
</dbReference>
<reference evidence="2 3" key="1">
    <citation type="submission" date="2018-06" db="EMBL/GenBank/DDBJ databases">
        <authorList>
            <consortium name="Pathogen Informatics"/>
            <person name="Doyle S."/>
        </authorList>
    </citation>
    <scope>NUCLEOTIDE SEQUENCE [LARGE SCALE GENOMIC DNA]</scope>
    <source>
        <strain evidence="2 3">NCTC13160</strain>
    </source>
</reference>
<dbReference type="Proteomes" id="UP000254573">
    <property type="component" value="Unassembled WGS sequence"/>
</dbReference>
<accession>A0A378YVN8</accession>
<evidence type="ECO:0000259" key="1">
    <source>
        <dbReference type="PROSITE" id="PS51186"/>
    </source>
</evidence>
<dbReference type="InterPro" id="IPR000182">
    <property type="entry name" value="GNAT_dom"/>
</dbReference>
<dbReference type="PROSITE" id="PS51186">
    <property type="entry name" value="GNAT"/>
    <property type="match status" value="1"/>
</dbReference>
<keyword evidence="2" id="KW-0808">Transferase</keyword>